<sequence length="294" mass="33254">MTSTLDTIEPANVSSTETEEVHLYETIIEARSNWRLLDWKELYNYRDLLRFLVWREVKVRYAQSAIGIGWAIIQPVFSMIVFTVIFGKLAKVGSDGSPYALFSLSALVPWTYFSNSLVDGTNSLVSEANMLKKVYFPRILMPLSAVFAKLVDFSIAMTLLLILMIFFQTPPTWGVLMIPILILLMMSTAFGLACWLTAFAIQYRDVKHAMNFVVQLLMYAAPVVYPASLIPAKYQMYYALNPMVAVIEGFRSALLGTRPMPWQFIAIGILSSACITLTGILYFNRKERIFADVA</sequence>
<gene>
    <name evidence="11" type="primary">tagG</name>
    <name evidence="11" type="ORF">Mal48_39020</name>
</gene>
<dbReference type="GO" id="GO:0140359">
    <property type="term" value="F:ABC-type transporter activity"/>
    <property type="evidence" value="ECO:0007669"/>
    <property type="project" value="InterPro"/>
</dbReference>
<feature type="transmembrane region" description="Helical" evidence="9">
    <location>
        <begin position="139"/>
        <end position="167"/>
    </location>
</feature>
<evidence type="ECO:0000259" key="10">
    <source>
        <dbReference type="PROSITE" id="PS51012"/>
    </source>
</evidence>
<evidence type="ECO:0000256" key="6">
    <source>
        <dbReference type="ARBA" id="ARBA00022692"/>
    </source>
</evidence>
<dbReference type="GO" id="GO:0005886">
    <property type="term" value="C:plasma membrane"/>
    <property type="evidence" value="ECO:0007669"/>
    <property type="project" value="UniProtKB-SubCell"/>
</dbReference>
<evidence type="ECO:0000256" key="1">
    <source>
        <dbReference type="ARBA" id="ARBA00004429"/>
    </source>
</evidence>
<feature type="transmembrane region" description="Helical" evidence="9">
    <location>
        <begin position="99"/>
        <end position="118"/>
    </location>
</feature>
<accession>A0A517QSM5</accession>
<dbReference type="GO" id="GO:0015920">
    <property type="term" value="P:lipopolysaccharide transport"/>
    <property type="evidence" value="ECO:0007669"/>
    <property type="project" value="TreeGrafter"/>
</dbReference>
<keyword evidence="8 9" id="KW-0472">Membrane</keyword>
<evidence type="ECO:0000256" key="8">
    <source>
        <dbReference type="ARBA" id="ARBA00023136"/>
    </source>
</evidence>
<name>A0A517QSM5_9PLAN</name>
<dbReference type="PANTHER" id="PTHR30413">
    <property type="entry name" value="INNER MEMBRANE TRANSPORT PERMEASE"/>
    <property type="match status" value="1"/>
</dbReference>
<dbReference type="EMBL" id="CP036267">
    <property type="protein sequence ID" value="QDT34634.1"/>
    <property type="molecule type" value="Genomic_DNA"/>
</dbReference>
<dbReference type="AlphaFoldDB" id="A0A517QSM5"/>
<proteinExistence type="inferred from homology"/>
<evidence type="ECO:0000256" key="3">
    <source>
        <dbReference type="ARBA" id="ARBA00022448"/>
    </source>
</evidence>
<protein>
    <recommendedName>
        <fullName evidence="9">Transport permease protein</fullName>
    </recommendedName>
</protein>
<dbReference type="Pfam" id="PF01061">
    <property type="entry name" value="ABC2_membrane"/>
    <property type="match status" value="1"/>
</dbReference>
<evidence type="ECO:0000256" key="7">
    <source>
        <dbReference type="ARBA" id="ARBA00022989"/>
    </source>
</evidence>
<dbReference type="RefSeq" id="WP_197441809.1">
    <property type="nucleotide sequence ID" value="NZ_CP036267.1"/>
</dbReference>
<feature type="domain" description="ABC transmembrane type-2" evidence="10">
    <location>
        <begin position="66"/>
        <end position="286"/>
    </location>
</feature>
<dbReference type="Proteomes" id="UP000315724">
    <property type="component" value="Chromosome"/>
</dbReference>
<evidence type="ECO:0000256" key="4">
    <source>
        <dbReference type="ARBA" id="ARBA00022475"/>
    </source>
</evidence>
<dbReference type="PROSITE" id="PS51012">
    <property type="entry name" value="ABC_TM2"/>
    <property type="match status" value="1"/>
</dbReference>
<keyword evidence="6 9" id="KW-0812">Transmembrane</keyword>
<feature type="transmembrane region" description="Helical" evidence="9">
    <location>
        <begin position="173"/>
        <end position="200"/>
    </location>
</feature>
<reference evidence="11 12" key="1">
    <citation type="submission" date="2019-02" db="EMBL/GenBank/DDBJ databases">
        <title>Deep-cultivation of Planctomycetes and their phenomic and genomic characterization uncovers novel biology.</title>
        <authorList>
            <person name="Wiegand S."/>
            <person name="Jogler M."/>
            <person name="Boedeker C."/>
            <person name="Pinto D."/>
            <person name="Vollmers J."/>
            <person name="Rivas-Marin E."/>
            <person name="Kohn T."/>
            <person name="Peeters S.H."/>
            <person name="Heuer A."/>
            <person name="Rast P."/>
            <person name="Oberbeckmann S."/>
            <person name="Bunk B."/>
            <person name="Jeske O."/>
            <person name="Meyerdierks A."/>
            <person name="Storesund J.E."/>
            <person name="Kallscheuer N."/>
            <person name="Luecker S."/>
            <person name="Lage O.M."/>
            <person name="Pohl T."/>
            <person name="Merkel B.J."/>
            <person name="Hornburger P."/>
            <person name="Mueller R.-W."/>
            <person name="Bruemmer F."/>
            <person name="Labrenz M."/>
            <person name="Spormann A.M."/>
            <person name="Op den Camp H."/>
            <person name="Overmann J."/>
            <person name="Amann R."/>
            <person name="Jetten M.S.M."/>
            <person name="Mascher T."/>
            <person name="Medema M.H."/>
            <person name="Devos D.P."/>
            <person name="Kaster A.-K."/>
            <person name="Ovreas L."/>
            <person name="Rohde M."/>
            <person name="Galperin M.Y."/>
            <person name="Jogler C."/>
        </authorList>
    </citation>
    <scope>NUCLEOTIDE SEQUENCE [LARGE SCALE GENOMIC DNA]</scope>
    <source>
        <strain evidence="11 12">Mal48</strain>
    </source>
</reference>
<evidence type="ECO:0000256" key="9">
    <source>
        <dbReference type="RuleBase" id="RU361157"/>
    </source>
</evidence>
<evidence type="ECO:0000313" key="12">
    <source>
        <dbReference type="Proteomes" id="UP000315724"/>
    </source>
</evidence>
<evidence type="ECO:0000256" key="2">
    <source>
        <dbReference type="ARBA" id="ARBA00007783"/>
    </source>
</evidence>
<dbReference type="PANTHER" id="PTHR30413:SF8">
    <property type="entry name" value="TRANSPORT PERMEASE PROTEIN"/>
    <property type="match status" value="1"/>
</dbReference>
<evidence type="ECO:0000256" key="5">
    <source>
        <dbReference type="ARBA" id="ARBA00022519"/>
    </source>
</evidence>
<feature type="transmembrane region" description="Helical" evidence="9">
    <location>
        <begin position="212"/>
        <end position="232"/>
    </location>
</feature>
<dbReference type="KEGG" id="tpol:Mal48_39020"/>
<organism evidence="11 12">
    <name type="scientific">Thalassoglobus polymorphus</name>
    <dbReference type="NCBI Taxonomy" id="2527994"/>
    <lineage>
        <taxon>Bacteria</taxon>
        <taxon>Pseudomonadati</taxon>
        <taxon>Planctomycetota</taxon>
        <taxon>Planctomycetia</taxon>
        <taxon>Planctomycetales</taxon>
        <taxon>Planctomycetaceae</taxon>
        <taxon>Thalassoglobus</taxon>
    </lineage>
</organism>
<dbReference type="InterPro" id="IPR047817">
    <property type="entry name" value="ABC2_TM_bact-type"/>
</dbReference>
<keyword evidence="12" id="KW-1185">Reference proteome</keyword>
<dbReference type="InterPro" id="IPR013525">
    <property type="entry name" value="ABC2_TM"/>
</dbReference>
<keyword evidence="4 9" id="KW-1003">Cell membrane</keyword>
<comment type="similarity">
    <text evidence="2 9">Belongs to the ABC-2 integral membrane protein family.</text>
</comment>
<feature type="transmembrane region" description="Helical" evidence="9">
    <location>
        <begin position="65"/>
        <end position="87"/>
    </location>
</feature>
<feature type="transmembrane region" description="Helical" evidence="9">
    <location>
        <begin position="262"/>
        <end position="283"/>
    </location>
</feature>
<keyword evidence="3 9" id="KW-0813">Transport</keyword>
<keyword evidence="7 9" id="KW-1133">Transmembrane helix</keyword>
<evidence type="ECO:0000313" key="11">
    <source>
        <dbReference type="EMBL" id="QDT34634.1"/>
    </source>
</evidence>
<keyword evidence="5" id="KW-0997">Cell inner membrane</keyword>
<comment type="subcellular location">
    <subcellularLocation>
        <location evidence="1">Cell inner membrane</location>
        <topology evidence="1">Multi-pass membrane protein</topology>
    </subcellularLocation>
    <subcellularLocation>
        <location evidence="9">Cell membrane</location>
        <topology evidence="9">Multi-pass membrane protein</topology>
    </subcellularLocation>
</comment>